<sequence length="363" mass="37937">MQLGMVGLGRMGGNIVRRLMRDGHECVVYDVNADAVNGLAGEGAVGAASLADLAAKLRAPRAVWLMIPAGITGTVVDQVAAVLEPGDIIVDGGNSNYRDDVRRAAALRDTGIHYVDVGTSGGVFGLERGYCLMVGGPDEAFDRLEPVLRTIAPGSGDVERTPGRTGDAAPEELGYLHCGPSGAGHFVKMVHNGIEYGVMAALAEGLNILEHADAGVQEAEHSAEVAPLEEPEFYRFTIDTPKVAELWRRGSVISSWLLDLTAAALQDNPTLEGLAGRVSDSGEGRWTVKAAVDTGVPAPVLAASLFERFASRGEDHFANQVLSAMRLQFGGHQELPAGDVLEAGARKAESSSGGQSRSSDAVG</sequence>
<dbReference type="Gene3D" id="1.10.1040.10">
    <property type="entry name" value="N-(1-d-carboxylethyl)-l-norvaline Dehydrogenase, domain 2"/>
    <property type="match status" value="1"/>
</dbReference>
<proteinExistence type="inferred from homology"/>
<dbReference type="RefSeq" id="WP_141896367.1">
    <property type="nucleotide sequence ID" value="NZ_BAABLH010000004.1"/>
</dbReference>
<dbReference type="InterPro" id="IPR006184">
    <property type="entry name" value="6PGdom_BS"/>
</dbReference>
<evidence type="ECO:0000256" key="1">
    <source>
        <dbReference type="ARBA" id="ARBA00008419"/>
    </source>
</evidence>
<dbReference type="InterPro" id="IPR036291">
    <property type="entry name" value="NAD(P)-bd_dom_sf"/>
</dbReference>
<keyword evidence="2" id="KW-0560">Oxidoreductase</keyword>
<dbReference type="InterPro" id="IPR004849">
    <property type="entry name" value="6DGDH_YqeC"/>
</dbReference>
<dbReference type="PRINTS" id="PR00076">
    <property type="entry name" value="6PGDHDRGNASE"/>
</dbReference>
<dbReference type="GO" id="GO:0050661">
    <property type="term" value="F:NADP binding"/>
    <property type="evidence" value="ECO:0007669"/>
    <property type="project" value="InterPro"/>
</dbReference>
<dbReference type="InterPro" id="IPR006114">
    <property type="entry name" value="6PGDH_C"/>
</dbReference>
<protein>
    <submittedName>
        <fullName evidence="6">6-phosphogluconate dehydrogenase (Decarboxylating)</fullName>
    </submittedName>
</protein>
<keyword evidence="3" id="KW-0311">Gluconate utilization</keyword>
<dbReference type="InterPro" id="IPR006183">
    <property type="entry name" value="Pgluconate_DH"/>
</dbReference>
<dbReference type="Pfam" id="PF00393">
    <property type="entry name" value="6PGD"/>
    <property type="match status" value="1"/>
</dbReference>
<dbReference type="SUPFAM" id="SSF51735">
    <property type="entry name" value="NAD(P)-binding Rossmann-fold domains"/>
    <property type="match status" value="1"/>
</dbReference>
<organism evidence="6 7">
    <name type="scientific">Microbacterium kyungheense</name>
    <dbReference type="NCBI Taxonomy" id="1263636"/>
    <lineage>
        <taxon>Bacteria</taxon>
        <taxon>Bacillati</taxon>
        <taxon>Actinomycetota</taxon>
        <taxon>Actinomycetes</taxon>
        <taxon>Micrococcales</taxon>
        <taxon>Microbacteriaceae</taxon>
        <taxon>Microbacterium</taxon>
    </lineage>
</organism>
<dbReference type="InterPro" id="IPR008927">
    <property type="entry name" value="6-PGluconate_DH-like_C_sf"/>
</dbReference>
<reference evidence="6 7" key="1">
    <citation type="submission" date="2019-06" db="EMBL/GenBank/DDBJ databases">
        <title>Sequencing the genomes of 1000 actinobacteria strains.</title>
        <authorList>
            <person name="Klenk H.-P."/>
        </authorList>
    </citation>
    <scope>NUCLEOTIDE SEQUENCE [LARGE SCALE GENOMIC DNA]</scope>
    <source>
        <strain evidence="6 7">DSM 105492</strain>
    </source>
</reference>
<accession>A0A543EDT2</accession>
<evidence type="ECO:0000313" key="6">
    <source>
        <dbReference type="EMBL" id="TQM19676.1"/>
    </source>
</evidence>
<dbReference type="InterPro" id="IPR013328">
    <property type="entry name" value="6PGD_dom2"/>
</dbReference>
<feature type="domain" description="6-phosphogluconate dehydrogenase C-terminal" evidence="5">
    <location>
        <begin position="184"/>
        <end position="333"/>
    </location>
</feature>
<comment type="caution">
    <text evidence="6">The sequence shown here is derived from an EMBL/GenBank/DDBJ whole genome shotgun (WGS) entry which is preliminary data.</text>
</comment>
<dbReference type="PROSITE" id="PS00461">
    <property type="entry name" value="6PGD"/>
    <property type="match status" value="1"/>
</dbReference>
<dbReference type="Pfam" id="PF03446">
    <property type="entry name" value="NAD_binding_2"/>
    <property type="match status" value="1"/>
</dbReference>
<dbReference type="GO" id="GO:0006098">
    <property type="term" value="P:pentose-phosphate shunt"/>
    <property type="evidence" value="ECO:0007669"/>
    <property type="project" value="InterPro"/>
</dbReference>
<feature type="region of interest" description="Disordered" evidence="4">
    <location>
        <begin position="341"/>
        <end position="363"/>
    </location>
</feature>
<feature type="compositionally biased region" description="Low complexity" evidence="4">
    <location>
        <begin position="350"/>
        <end position="363"/>
    </location>
</feature>
<evidence type="ECO:0000313" key="7">
    <source>
        <dbReference type="Proteomes" id="UP000320235"/>
    </source>
</evidence>
<dbReference type="GO" id="GO:0019521">
    <property type="term" value="P:D-gluconate metabolic process"/>
    <property type="evidence" value="ECO:0007669"/>
    <property type="project" value="UniProtKB-KW"/>
</dbReference>
<dbReference type="PANTHER" id="PTHR11811">
    <property type="entry name" value="6-PHOSPHOGLUCONATE DEHYDROGENASE"/>
    <property type="match status" value="1"/>
</dbReference>
<evidence type="ECO:0000256" key="2">
    <source>
        <dbReference type="ARBA" id="ARBA00023002"/>
    </source>
</evidence>
<keyword evidence="7" id="KW-1185">Reference proteome</keyword>
<dbReference type="SUPFAM" id="SSF48179">
    <property type="entry name" value="6-phosphogluconate dehydrogenase C-terminal domain-like"/>
    <property type="match status" value="1"/>
</dbReference>
<comment type="similarity">
    <text evidence="1">Belongs to the 6-phosphogluconate dehydrogenase family.</text>
</comment>
<dbReference type="NCBIfam" id="NF007161">
    <property type="entry name" value="PRK09599.1"/>
    <property type="match status" value="1"/>
</dbReference>
<dbReference type="AlphaFoldDB" id="A0A543EDT2"/>
<evidence type="ECO:0000256" key="4">
    <source>
        <dbReference type="SAM" id="MobiDB-lite"/>
    </source>
</evidence>
<dbReference type="GO" id="GO:0004616">
    <property type="term" value="F:phosphogluconate dehydrogenase (decarboxylating) activity"/>
    <property type="evidence" value="ECO:0007669"/>
    <property type="project" value="InterPro"/>
</dbReference>
<dbReference type="Proteomes" id="UP000320235">
    <property type="component" value="Unassembled WGS sequence"/>
</dbReference>
<dbReference type="SMART" id="SM01350">
    <property type="entry name" value="6PGD"/>
    <property type="match status" value="1"/>
</dbReference>
<evidence type="ECO:0000259" key="5">
    <source>
        <dbReference type="SMART" id="SM01350"/>
    </source>
</evidence>
<gene>
    <name evidence="6" type="ORF">FB391_3512</name>
</gene>
<dbReference type="InterPro" id="IPR006115">
    <property type="entry name" value="6PGDH_NADP-bd"/>
</dbReference>
<evidence type="ECO:0000256" key="3">
    <source>
        <dbReference type="ARBA" id="ARBA00023064"/>
    </source>
</evidence>
<dbReference type="OrthoDB" id="9804542at2"/>
<dbReference type="NCBIfam" id="TIGR00872">
    <property type="entry name" value="gnd_rel"/>
    <property type="match status" value="1"/>
</dbReference>
<dbReference type="EMBL" id="VFPE01000007">
    <property type="protein sequence ID" value="TQM19676.1"/>
    <property type="molecule type" value="Genomic_DNA"/>
</dbReference>
<name>A0A543EDT2_9MICO</name>
<dbReference type="Gene3D" id="3.40.50.720">
    <property type="entry name" value="NAD(P)-binding Rossmann-like Domain"/>
    <property type="match status" value="1"/>
</dbReference>